<name>A0ABD1ERA3_HYPHA</name>
<feature type="coiled-coil region" evidence="2">
    <location>
        <begin position="532"/>
        <end position="652"/>
    </location>
</feature>
<feature type="compositionally biased region" description="Polar residues" evidence="3">
    <location>
        <begin position="743"/>
        <end position="757"/>
    </location>
</feature>
<dbReference type="Proteomes" id="UP001566132">
    <property type="component" value="Unassembled WGS sequence"/>
</dbReference>
<sequence>MSFSPSLSLAKLKDLQEWQGSYENLLKARSKPQISNPKSIENSQNSSIHSVEKFISLQDNWDLKKISPTKPFEQLLEEKLAEDSPIVMDKKPKKPFLRKGQGLARYKMGPMRSVSATQNDRTTSKKQGTSSKGVLPARNNKTVPDRKGILKNPLYYQDIDLKPLIVPDFVKPRGTWRQVFENDVDIVCKNGNPIEEDRESLENYEDFRKSIGSGEGNVPLHGDEYTIKNTSSEHALGRGTGSEIQIEEKRTASIQPKLSALNHEVLEKIDVFSKNYPGAQNAFIRNNIPSHIFQVQTSKPSKTLDEDVSLETQRMERDLKIFETLEKKVDNSSFCSTNTSIVELMTSAGASTPQKNKKETITPKIIREEKEEEEDYSGIGIIEESLFNGIPKNVQEQIREVSRKTDVLQQFLLNLQNMQRTNYLLTSSVNDKQMDSTNHSFSDVNTQWSSRSPSSIDNYTDCETTCQSDPKTVNRAVNTSFDSLTLDATVRGYEGECQECEQIRVQISNIKSKMSEVKVENFRLKSELRDVLNDFDNVKTSMKEEAENYKRQLEKIESELNTERKKFLKERTYFETYVKDIQNRPSKKEREEITNLKQELADIKELVKLKDTKNGATQARLRTQLKQQEKELIELKEAIEKLQKEKAKLTASQKYVRRPQEVKMLHEINKNLTKLTEKTFEKQMNKSGNGDEVNDSRKKENDNTVKNKDTSKISNKSYKDSFLSDNTLQEIDGVDIEQQYENTFRNGSSPRNTSHSTSTEKTERALPDGSIEILYSNGNLKTISADGKIVNMKYCNGDVKETNLNEKIIKYHYAAVGSWHTQFSDGTEVMEFADGHKCTKFQDGKTEVSYADGSFRVINADGTEEQTFPDGRKTLKNLQGEQIILLPNGQREIHTSEYKRREYPDGTLRTLHKDGSVETVYANGRVRLKDPNGILIMDTHQN</sequence>
<feature type="region of interest" description="Disordered" evidence="3">
    <location>
        <begin position="679"/>
        <end position="712"/>
    </location>
</feature>
<evidence type="ECO:0000313" key="7">
    <source>
        <dbReference type="Proteomes" id="UP001566132"/>
    </source>
</evidence>
<comment type="caution">
    <text evidence="6">The sequence shown here is derived from an EMBL/GenBank/DDBJ whole genome shotgun (WGS) entry which is preliminary data.</text>
</comment>
<reference evidence="6 7" key="1">
    <citation type="submission" date="2024-05" db="EMBL/GenBank/DDBJ databases">
        <title>Genetic variation in Jamaican populations of the coffee berry borer (Hypothenemus hampei).</title>
        <authorList>
            <person name="Errbii M."/>
            <person name="Myrie A."/>
        </authorList>
    </citation>
    <scope>NUCLEOTIDE SEQUENCE [LARGE SCALE GENOMIC DNA]</scope>
    <source>
        <strain evidence="6">JA-Hopewell-2020-01-JO</strain>
        <tissue evidence="6">Whole body</tissue>
    </source>
</reference>
<feature type="domain" description="Centromere protein J C-terminal" evidence="4">
    <location>
        <begin position="861"/>
        <end position="894"/>
    </location>
</feature>
<dbReference type="AlphaFoldDB" id="A0ABD1ERA3"/>
<proteinExistence type="inferred from homology"/>
<feature type="domain" description="Centromere protein J C-terminal" evidence="4">
    <location>
        <begin position="896"/>
        <end position="927"/>
    </location>
</feature>
<feature type="domain" description="CENPJ tubulin-binding region" evidence="5">
    <location>
        <begin position="69"/>
        <end position="107"/>
    </location>
</feature>
<feature type="region of interest" description="Disordered" evidence="3">
    <location>
        <begin position="743"/>
        <end position="765"/>
    </location>
</feature>
<feature type="compositionally biased region" description="Basic and acidic residues" evidence="3">
    <location>
        <begin position="694"/>
        <end position="711"/>
    </location>
</feature>
<dbReference type="InterPro" id="IPR047002">
    <property type="entry name" value="Tcp10_C_sf"/>
</dbReference>
<dbReference type="PANTHER" id="PTHR10331">
    <property type="entry name" value="T COMPLEX PROTEIN 10"/>
    <property type="match status" value="1"/>
</dbReference>
<gene>
    <name evidence="6" type="ORF">ABEB36_006653</name>
</gene>
<dbReference type="EMBL" id="JBDJPC010000005">
    <property type="protein sequence ID" value="KAL1501309.1"/>
    <property type="molecule type" value="Genomic_DNA"/>
</dbReference>
<dbReference type="InterPro" id="IPR058029">
    <property type="entry name" value="Tubulin-bd_CENPJ"/>
</dbReference>
<evidence type="ECO:0000259" key="4">
    <source>
        <dbReference type="Pfam" id="PF07202"/>
    </source>
</evidence>
<evidence type="ECO:0000256" key="1">
    <source>
        <dbReference type="ARBA" id="ARBA00005627"/>
    </source>
</evidence>
<evidence type="ECO:0000256" key="2">
    <source>
        <dbReference type="SAM" id="Coils"/>
    </source>
</evidence>
<feature type="compositionally biased region" description="Polar residues" evidence="3">
    <location>
        <begin position="114"/>
        <end position="132"/>
    </location>
</feature>
<feature type="region of interest" description="Disordered" evidence="3">
    <location>
        <begin position="110"/>
        <end position="143"/>
    </location>
</feature>
<keyword evidence="2" id="KW-0175">Coiled coil</keyword>
<evidence type="ECO:0000259" key="5">
    <source>
        <dbReference type="Pfam" id="PF25779"/>
    </source>
</evidence>
<evidence type="ECO:0000313" key="6">
    <source>
        <dbReference type="EMBL" id="KAL1501309.1"/>
    </source>
</evidence>
<organism evidence="6 7">
    <name type="scientific">Hypothenemus hampei</name>
    <name type="common">Coffee berry borer</name>
    <dbReference type="NCBI Taxonomy" id="57062"/>
    <lineage>
        <taxon>Eukaryota</taxon>
        <taxon>Metazoa</taxon>
        <taxon>Ecdysozoa</taxon>
        <taxon>Arthropoda</taxon>
        <taxon>Hexapoda</taxon>
        <taxon>Insecta</taxon>
        <taxon>Pterygota</taxon>
        <taxon>Neoptera</taxon>
        <taxon>Endopterygota</taxon>
        <taxon>Coleoptera</taxon>
        <taxon>Polyphaga</taxon>
        <taxon>Cucujiformia</taxon>
        <taxon>Curculionidae</taxon>
        <taxon>Scolytinae</taxon>
        <taxon>Hypothenemus</taxon>
    </lineage>
</organism>
<protein>
    <recommendedName>
        <fullName evidence="8">Centromere protein J</fullName>
    </recommendedName>
</protein>
<comment type="similarity">
    <text evidence="1">Belongs to the TCP10 family.</text>
</comment>
<dbReference type="InterPro" id="IPR026581">
    <property type="entry name" value="TCP10L/CENPJ"/>
</dbReference>
<evidence type="ECO:0000256" key="3">
    <source>
        <dbReference type="SAM" id="MobiDB-lite"/>
    </source>
</evidence>
<dbReference type="Pfam" id="PF25779">
    <property type="entry name" value="Tubulin-bind_CPAP"/>
    <property type="match status" value="1"/>
</dbReference>
<keyword evidence="7" id="KW-1185">Reference proteome</keyword>
<accession>A0ABD1ERA3</accession>
<evidence type="ECO:0008006" key="8">
    <source>
        <dbReference type="Google" id="ProtNLM"/>
    </source>
</evidence>
<dbReference type="InterPro" id="IPR009852">
    <property type="entry name" value="CENPJ_C_dom"/>
</dbReference>
<dbReference type="PANTHER" id="PTHR10331:SF6">
    <property type="entry name" value="SPINDLE ASSEMBLY ABNORMAL 4"/>
    <property type="match status" value="1"/>
</dbReference>
<dbReference type="Pfam" id="PF07202">
    <property type="entry name" value="Tcp10_C"/>
    <property type="match status" value="2"/>
</dbReference>
<dbReference type="Gene3D" id="2.60.450.20">
    <property type="match status" value="1"/>
</dbReference>